<evidence type="ECO:0000313" key="2">
    <source>
        <dbReference type="EMBL" id="NED98191.1"/>
    </source>
</evidence>
<dbReference type="RefSeq" id="WP_163820981.1">
    <property type="nucleotide sequence ID" value="NZ_JAAGOB010000017.1"/>
</dbReference>
<dbReference type="PANTHER" id="PTHR33434">
    <property type="entry name" value="DEGV DOMAIN-CONTAINING PROTEIN DR_1986-RELATED"/>
    <property type="match status" value="1"/>
</dbReference>
<dbReference type="InterPro" id="IPR003797">
    <property type="entry name" value="DegV"/>
</dbReference>
<accession>A0A6N9YT25</accession>
<dbReference type="SUPFAM" id="SSF82549">
    <property type="entry name" value="DAK1/DegV-like"/>
    <property type="match status" value="1"/>
</dbReference>
<proteinExistence type="predicted"/>
<dbReference type="PROSITE" id="PS51482">
    <property type="entry name" value="DEGV"/>
    <property type="match status" value="1"/>
</dbReference>
<protein>
    <submittedName>
        <fullName evidence="2">DegV family protein</fullName>
    </submittedName>
</protein>
<evidence type="ECO:0000313" key="3">
    <source>
        <dbReference type="Proteomes" id="UP000469185"/>
    </source>
</evidence>
<keyword evidence="1" id="KW-0446">Lipid-binding</keyword>
<reference evidence="2 3" key="1">
    <citation type="submission" date="2020-02" db="EMBL/GenBank/DDBJ databases">
        <authorList>
            <person name="Li X.-J."/>
            <person name="Feng X.-M."/>
        </authorList>
    </citation>
    <scope>NUCLEOTIDE SEQUENCE [LARGE SCALE GENOMIC DNA]</scope>
    <source>
        <strain evidence="2 3">CGMCC 4.7225</strain>
    </source>
</reference>
<evidence type="ECO:0000256" key="1">
    <source>
        <dbReference type="ARBA" id="ARBA00023121"/>
    </source>
</evidence>
<dbReference type="EMBL" id="JAAGOB010000017">
    <property type="protein sequence ID" value="NED98191.1"/>
    <property type="molecule type" value="Genomic_DNA"/>
</dbReference>
<dbReference type="NCBIfam" id="TIGR00762">
    <property type="entry name" value="DegV"/>
    <property type="match status" value="1"/>
</dbReference>
<sequence>MAHRIRVVTDSTAYLSEEMLAEHGIDVVPLHVVIGGQALVEGTQIGPRAVAEALRRHDQVSTSRPSPQAFLEVYEAAADRGDTHVVSVHLSASLSGTVDAARLAARNAPIPVEVVDSRSLGMGLGFAVLAAAETASAGKPAERVAAVASRRAARTSAFFYVDTLDYLRRGGRIGAASAMLGTALAIKPLLHLDDGVIKPLEKVRTAARAVARLEDLTVGRAGPVPVDVAVHHLDDSKRAAELAGRLPARLPGLNQLVVAEVGAVIGAHVGPGMLAVVVAPR</sequence>
<organism evidence="2 3">
    <name type="scientific">Phytoactinopolyspora alkaliphila</name>
    <dbReference type="NCBI Taxonomy" id="1783498"/>
    <lineage>
        <taxon>Bacteria</taxon>
        <taxon>Bacillati</taxon>
        <taxon>Actinomycetota</taxon>
        <taxon>Actinomycetes</taxon>
        <taxon>Jiangellales</taxon>
        <taxon>Jiangellaceae</taxon>
        <taxon>Phytoactinopolyspora</taxon>
    </lineage>
</organism>
<keyword evidence="3" id="KW-1185">Reference proteome</keyword>
<dbReference type="Gene3D" id="3.40.50.10170">
    <property type="match status" value="1"/>
</dbReference>
<dbReference type="Gene3D" id="3.30.1180.10">
    <property type="match status" value="1"/>
</dbReference>
<dbReference type="InterPro" id="IPR043168">
    <property type="entry name" value="DegV_C"/>
</dbReference>
<dbReference type="Pfam" id="PF02645">
    <property type="entry name" value="DegV"/>
    <property type="match status" value="1"/>
</dbReference>
<dbReference type="PANTHER" id="PTHR33434:SF2">
    <property type="entry name" value="FATTY ACID-BINDING PROTEIN TM_1468"/>
    <property type="match status" value="1"/>
</dbReference>
<dbReference type="InterPro" id="IPR050270">
    <property type="entry name" value="DegV_domain_contain"/>
</dbReference>
<dbReference type="GO" id="GO:0008289">
    <property type="term" value="F:lipid binding"/>
    <property type="evidence" value="ECO:0007669"/>
    <property type="project" value="UniProtKB-KW"/>
</dbReference>
<dbReference type="Proteomes" id="UP000469185">
    <property type="component" value="Unassembled WGS sequence"/>
</dbReference>
<comment type="caution">
    <text evidence="2">The sequence shown here is derived from an EMBL/GenBank/DDBJ whole genome shotgun (WGS) entry which is preliminary data.</text>
</comment>
<gene>
    <name evidence="2" type="ORF">G1H11_23095</name>
</gene>
<name>A0A6N9YT25_9ACTN</name>
<dbReference type="AlphaFoldDB" id="A0A6N9YT25"/>